<gene>
    <name evidence="3" type="ORF">L596_020959</name>
</gene>
<dbReference type="PANTHER" id="PTHR47331">
    <property type="entry name" value="PHD-TYPE DOMAIN-CONTAINING PROTEIN"/>
    <property type="match status" value="1"/>
</dbReference>
<evidence type="ECO:0000313" key="3">
    <source>
        <dbReference type="EMBL" id="TKR73674.1"/>
    </source>
</evidence>
<feature type="domain" description="CCHC-type" evidence="2">
    <location>
        <begin position="865"/>
        <end position="881"/>
    </location>
</feature>
<protein>
    <recommendedName>
        <fullName evidence="2">CCHC-type domain-containing protein</fullName>
    </recommendedName>
</protein>
<dbReference type="Proteomes" id="UP000298663">
    <property type="component" value="Unassembled WGS sequence"/>
</dbReference>
<feature type="domain" description="CCHC-type" evidence="2">
    <location>
        <begin position="406"/>
        <end position="422"/>
    </location>
</feature>
<comment type="caution">
    <text evidence="3">The sequence shown here is derived from an EMBL/GenBank/DDBJ whole genome shotgun (WGS) entry which is preliminary data.</text>
</comment>
<feature type="region of interest" description="Disordered" evidence="1">
    <location>
        <begin position="448"/>
        <end position="472"/>
    </location>
</feature>
<reference evidence="3 4" key="1">
    <citation type="journal article" date="2015" name="Genome Biol.">
        <title>Comparative genomics of Steinernema reveals deeply conserved gene regulatory networks.</title>
        <authorList>
            <person name="Dillman A.R."/>
            <person name="Macchietto M."/>
            <person name="Porter C.F."/>
            <person name="Rogers A."/>
            <person name="Williams B."/>
            <person name="Antoshechkin I."/>
            <person name="Lee M.M."/>
            <person name="Goodwin Z."/>
            <person name="Lu X."/>
            <person name="Lewis E.E."/>
            <person name="Goodrich-Blair H."/>
            <person name="Stock S.P."/>
            <person name="Adams B.J."/>
            <person name="Sternberg P.W."/>
            <person name="Mortazavi A."/>
        </authorList>
    </citation>
    <scope>NUCLEOTIDE SEQUENCE [LARGE SCALE GENOMIC DNA]</scope>
    <source>
        <strain evidence="3 4">ALL</strain>
    </source>
</reference>
<dbReference type="OrthoDB" id="5864015at2759"/>
<dbReference type="STRING" id="34508.A0A4U5MVA1"/>
<dbReference type="SMART" id="SM00343">
    <property type="entry name" value="ZnF_C2HC"/>
    <property type="match status" value="3"/>
</dbReference>
<evidence type="ECO:0000256" key="1">
    <source>
        <dbReference type="SAM" id="MobiDB-lite"/>
    </source>
</evidence>
<dbReference type="PANTHER" id="PTHR47331:SF5">
    <property type="entry name" value="RIBONUCLEASE H"/>
    <property type="match status" value="1"/>
</dbReference>
<feature type="region of interest" description="Disordered" evidence="1">
    <location>
        <begin position="838"/>
        <end position="954"/>
    </location>
</feature>
<sequence>MTRAIRGRQAVLTRKVNALLKFVSTSRDKTQPETRSSTSEPFVRLTTITEHKAAVQEKIKAVEDERNTFDAFIDELTEHEQDTAKESVNESVRKLNEAIADADDYVGELEAEELALKVAVEVAKNAAERNAIMNGTVANQSSLADLSSSFAAMGDSSPLPVFAGEPVDWPNWITLYNEAVHNQQMSNLGKFNKLLKVVKGPALSTVRRFVVKDANYQLAYEALERRYGDVTKLTMALHRKLDEVRPPSNTVQDQRRYSDEIGSIHSQLNTLTAHTDGIHLTQSILKKLPLKTSRQVIRKLSLGDMEKCSKVLEVLEKVLDDMERDQWGLAMISDDLGNQQEERRDFRLRNPVGRRYERGSPFSRDPRPALSGRNCVYCKQGGHSCWNCSECPTKGSREAVLRRESRCFNCLEQGHMLGACDKSGCRLCNRKHHSSICNQGINSVGRPLAGQGSANRIPRRPADQTATGANQEPLQRSLCTSVKRSNDTTGTIKVGRILTATVKVFNEDRKMFEELGVVLDTGSQISTVAESAVQRLGLKKKFEHFTTVQGLNEVEIARKKVGVFDLNLLDAMGNRFNIEAACISKIIVKEAVMEILDDKDRALLQAKGIKPEGLHSGTTKQPEVLIGMDQLTDVFTGGELVPLPPDRMVLPTRFGPILLGSKATRKADKKGVRANVNCMSIEDTQSADLERLWTMEADTDEYHEPCKTERKAVNDRVVQQFEKDIRFTEEGYVIRLPWKADGTKESLPDNRRIAIRRLQGSLMQLRGEMNRKGAGRVQERRRQDPVGERDEPARLEAGSDHVTRASGTRLPPNAIGRPVPVVRRLTTRLAAHFVKEATDRLSARSTRRRGPASPRLSRRSCASGPCGRCRSREHHEAVCPAKNGSLPGGAGSIAKRVDQAGPDAHEDGSSSESSSSDSSSSSSSESSESDSGSRSDDKVLNSAPAPKSRRDPAA</sequence>
<feature type="domain" description="CCHC-type" evidence="2">
    <location>
        <begin position="374"/>
        <end position="390"/>
    </location>
</feature>
<keyword evidence="4" id="KW-1185">Reference proteome</keyword>
<dbReference type="InterPro" id="IPR001878">
    <property type="entry name" value="Znf_CCHC"/>
</dbReference>
<feature type="compositionally biased region" description="Basic and acidic residues" evidence="1">
    <location>
        <begin position="895"/>
        <end position="908"/>
    </location>
</feature>
<name>A0A4U5MVA1_STECR</name>
<dbReference type="GO" id="GO:0008270">
    <property type="term" value="F:zinc ion binding"/>
    <property type="evidence" value="ECO:0007669"/>
    <property type="project" value="InterPro"/>
</dbReference>
<dbReference type="EMBL" id="AZBU02000006">
    <property type="protein sequence ID" value="TKR73674.1"/>
    <property type="molecule type" value="Genomic_DNA"/>
</dbReference>
<feature type="compositionally biased region" description="Low complexity" evidence="1">
    <location>
        <begin position="910"/>
        <end position="930"/>
    </location>
</feature>
<organism evidence="3 4">
    <name type="scientific">Steinernema carpocapsae</name>
    <name type="common">Entomopathogenic nematode</name>
    <dbReference type="NCBI Taxonomy" id="34508"/>
    <lineage>
        <taxon>Eukaryota</taxon>
        <taxon>Metazoa</taxon>
        <taxon>Ecdysozoa</taxon>
        <taxon>Nematoda</taxon>
        <taxon>Chromadorea</taxon>
        <taxon>Rhabditida</taxon>
        <taxon>Tylenchina</taxon>
        <taxon>Panagrolaimomorpha</taxon>
        <taxon>Strongyloidoidea</taxon>
        <taxon>Steinernematidae</taxon>
        <taxon>Steinernema</taxon>
    </lineage>
</organism>
<dbReference type="InterPro" id="IPR005312">
    <property type="entry name" value="DUF1759"/>
</dbReference>
<dbReference type="GO" id="GO:0003676">
    <property type="term" value="F:nucleic acid binding"/>
    <property type="evidence" value="ECO:0007669"/>
    <property type="project" value="InterPro"/>
</dbReference>
<evidence type="ECO:0000313" key="4">
    <source>
        <dbReference type="Proteomes" id="UP000298663"/>
    </source>
</evidence>
<feature type="region of interest" description="Disordered" evidence="1">
    <location>
        <begin position="769"/>
        <end position="815"/>
    </location>
</feature>
<reference evidence="3 4" key="2">
    <citation type="journal article" date="2019" name="G3 (Bethesda)">
        <title>Hybrid Assembly of the Genome of the Entomopathogenic Nematode Steinernema carpocapsae Identifies the X-Chromosome.</title>
        <authorList>
            <person name="Serra L."/>
            <person name="Macchietto M."/>
            <person name="Macias-Munoz A."/>
            <person name="McGill C.J."/>
            <person name="Rodriguez I.M."/>
            <person name="Rodriguez B."/>
            <person name="Murad R."/>
            <person name="Mortazavi A."/>
        </authorList>
    </citation>
    <scope>NUCLEOTIDE SEQUENCE [LARGE SCALE GENOMIC DNA]</scope>
    <source>
        <strain evidence="3 4">ALL</strain>
    </source>
</reference>
<dbReference type="AlphaFoldDB" id="A0A4U5MVA1"/>
<dbReference type="Pfam" id="PF03564">
    <property type="entry name" value="DUF1759"/>
    <property type="match status" value="1"/>
</dbReference>
<evidence type="ECO:0000259" key="2">
    <source>
        <dbReference type="SMART" id="SM00343"/>
    </source>
</evidence>
<proteinExistence type="predicted"/>
<accession>A0A4U5MVA1</accession>
<feature type="compositionally biased region" description="Basic and acidic residues" evidence="1">
    <location>
        <begin position="777"/>
        <end position="803"/>
    </location>
</feature>